<sequence>MLLERAGAEEAGIGQLVSQLAGDAREAAQAEIALVKARAAFAATRYKWAAVYFGAAGVLALAALIALLVGLIMTLATLIGPGWATLAVVVGVLVIAGILGLMGKAQLTRKAAS</sequence>
<dbReference type="EMBL" id="NBBJ01000001">
    <property type="protein sequence ID" value="OWK32120.1"/>
    <property type="molecule type" value="Genomic_DNA"/>
</dbReference>
<evidence type="ECO:0000256" key="1">
    <source>
        <dbReference type="SAM" id="Phobius"/>
    </source>
</evidence>
<gene>
    <name evidence="2" type="ORF">SPMU_04410</name>
</gene>
<protein>
    <recommendedName>
        <fullName evidence="4">Phage holin family protein</fullName>
    </recommendedName>
</protein>
<organism evidence="2 3">
    <name type="scientific">Sphingomonas mucosissima</name>
    <dbReference type="NCBI Taxonomy" id="370959"/>
    <lineage>
        <taxon>Bacteria</taxon>
        <taxon>Pseudomonadati</taxon>
        <taxon>Pseudomonadota</taxon>
        <taxon>Alphaproteobacteria</taxon>
        <taxon>Sphingomonadales</taxon>
        <taxon>Sphingomonadaceae</taxon>
        <taxon>Sphingomonas</taxon>
    </lineage>
</organism>
<keyword evidence="3" id="KW-1185">Reference proteome</keyword>
<comment type="caution">
    <text evidence="2">The sequence shown here is derived from an EMBL/GenBank/DDBJ whole genome shotgun (WGS) entry which is preliminary data.</text>
</comment>
<reference evidence="2 3" key="1">
    <citation type="submission" date="2017-03" db="EMBL/GenBank/DDBJ databases">
        <title>Genome sequence of Sphingomonas mucosissima DSM 17494.</title>
        <authorList>
            <person name="Poehlein A."/>
            <person name="Wuebbeler J.H."/>
            <person name="Steinbuechel A."/>
            <person name="Daniel R."/>
        </authorList>
    </citation>
    <scope>NUCLEOTIDE SEQUENCE [LARGE SCALE GENOMIC DNA]</scope>
    <source>
        <strain evidence="2 3">DSM 17494</strain>
    </source>
</reference>
<dbReference type="InterPro" id="IPR009937">
    <property type="entry name" value="Phage_holin_3_6"/>
</dbReference>
<dbReference type="AlphaFoldDB" id="A0A245ZQX9"/>
<proteinExistence type="predicted"/>
<evidence type="ECO:0000313" key="2">
    <source>
        <dbReference type="EMBL" id="OWK32120.1"/>
    </source>
</evidence>
<keyword evidence="1" id="KW-1133">Transmembrane helix</keyword>
<feature type="transmembrane region" description="Helical" evidence="1">
    <location>
        <begin position="48"/>
        <end position="76"/>
    </location>
</feature>
<keyword evidence="1" id="KW-0472">Membrane</keyword>
<evidence type="ECO:0008006" key="4">
    <source>
        <dbReference type="Google" id="ProtNLM"/>
    </source>
</evidence>
<name>A0A245ZQX9_9SPHN</name>
<dbReference type="RefSeq" id="WP_088331497.1">
    <property type="nucleotide sequence ID" value="NZ_NBBJ01000001.1"/>
</dbReference>
<dbReference type="Proteomes" id="UP000197783">
    <property type="component" value="Unassembled WGS sequence"/>
</dbReference>
<evidence type="ECO:0000313" key="3">
    <source>
        <dbReference type="Proteomes" id="UP000197783"/>
    </source>
</evidence>
<dbReference type="Pfam" id="PF07332">
    <property type="entry name" value="Phage_holin_3_6"/>
    <property type="match status" value="1"/>
</dbReference>
<dbReference type="OrthoDB" id="7579549at2"/>
<keyword evidence="1" id="KW-0812">Transmembrane</keyword>
<feature type="transmembrane region" description="Helical" evidence="1">
    <location>
        <begin position="82"/>
        <end position="103"/>
    </location>
</feature>
<accession>A0A245ZQX9</accession>